<reference evidence="2" key="1">
    <citation type="submission" date="2023-08" db="EMBL/GenBank/DDBJ databases">
        <title>Reference Genome Resource for the Citrus Pathogen Phytophthora citrophthora.</title>
        <authorList>
            <person name="Moller H."/>
            <person name="Coetzee B."/>
            <person name="Rose L.J."/>
            <person name="Van Niekerk J.M."/>
        </authorList>
    </citation>
    <scope>NUCLEOTIDE SEQUENCE</scope>
    <source>
        <strain evidence="2">STE-U-9442</strain>
    </source>
</reference>
<keyword evidence="1" id="KW-0732">Signal</keyword>
<dbReference type="EMBL" id="JASMQC010000015">
    <property type="protein sequence ID" value="KAK1940114.1"/>
    <property type="molecule type" value="Genomic_DNA"/>
</dbReference>
<proteinExistence type="predicted"/>
<feature type="chain" id="PRO_5041973778" description="RxLR effector protein" evidence="1">
    <location>
        <begin position="24"/>
        <end position="229"/>
    </location>
</feature>
<name>A0AAD9GKK1_9STRA</name>
<evidence type="ECO:0000313" key="3">
    <source>
        <dbReference type="Proteomes" id="UP001259832"/>
    </source>
</evidence>
<evidence type="ECO:0000256" key="1">
    <source>
        <dbReference type="SAM" id="SignalP"/>
    </source>
</evidence>
<organism evidence="2 3">
    <name type="scientific">Phytophthora citrophthora</name>
    <dbReference type="NCBI Taxonomy" id="4793"/>
    <lineage>
        <taxon>Eukaryota</taxon>
        <taxon>Sar</taxon>
        <taxon>Stramenopiles</taxon>
        <taxon>Oomycota</taxon>
        <taxon>Peronosporomycetes</taxon>
        <taxon>Peronosporales</taxon>
        <taxon>Peronosporaceae</taxon>
        <taxon>Phytophthora</taxon>
    </lineage>
</organism>
<dbReference type="AlphaFoldDB" id="A0AAD9GKK1"/>
<dbReference type="Proteomes" id="UP001259832">
    <property type="component" value="Unassembled WGS sequence"/>
</dbReference>
<evidence type="ECO:0000313" key="2">
    <source>
        <dbReference type="EMBL" id="KAK1940114.1"/>
    </source>
</evidence>
<feature type="signal peptide" evidence="1">
    <location>
        <begin position="1"/>
        <end position="23"/>
    </location>
</feature>
<sequence>MKFHQIVLLVVTLLVTSTDLVQGKHTPPKRFLRVDTPEDEGRVFPVNIPGLGKISNAMKTSKTKELQKLVNAGQSADDSFKGLGLGQVLDFGKTVNWKMVGKFFSNRKFKAWAKYTAQLNQKDPDGAMLATLTSAYGEKNAAIIILLGKDARSSVASRLETAQFYKWRNVDNLENADMALVKALEVPRRKIHAYPLEKSIWENYSKYIINQVMNYGKPDTKFTNPFIIG</sequence>
<keyword evidence="3" id="KW-1185">Reference proteome</keyword>
<comment type="caution">
    <text evidence="2">The sequence shown here is derived from an EMBL/GenBank/DDBJ whole genome shotgun (WGS) entry which is preliminary data.</text>
</comment>
<accession>A0AAD9GKK1</accession>
<gene>
    <name evidence="2" type="ORF">P3T76_008437</name>
</gene>
<protein>
    <recommendedName>
        <fullName evidence="4">RxLR effector protein</fullName>
    </recommendedName>
</protein>
<evidence type="ECO:0008006" key="4">
    <source>
        <dbReference type="Google" id="ProtNLM"/>
    </source>
</evidence>